<dbReference type="EMBL" id="CCAG010012968">
    <property type="status" value="NOT_ANNOTATED_CDS"/>
    <property type="molecule type" value="Genomic_DNA"/>
</dbReference>
<name>A0A1B0G5X3_GLOMM</name>
<dbReference type="VEuPathDB" id="VectorBase:GMOY008718"/>
<sequence>MASGNPRYKFPEIPIEDIYKAVRKHCETNKPGEEFNRIIVGAVNLGIADNRNTLEYKGAINCDSNEDEDESGPSDCYGRNRRGGCRKRS</sequence>
<dbReference type="EnsemblMetazoa" id="GMOY008718-RA">
    <property type="protein sequence ID" value="GMOY008718-PA"/>
    <property type="gene ID" value="GMOY008718"/>
</dbReference>
<feature type="compositionally biased region" description="Basic residues" evidence="1">
    <location>
        <begin position="79"/>
        <end position="89"/>
    </location>
</feature>
<reference evidence="2" key="1">
    <citation type="submission" date="2020-05" db="UniProtKB">
        <authorList>
            <consortium name="EnsemblMetazoa"/>
        </authorList>
    </citation>
    <scope>IDENTIFICATION</scope>
    <source>
        <strain evidence="2">Yale</strain>
    </source>
</reference>
<dbReference type="PhylomeDB" id="A0A1B0G5X3"/>
<protein>
    <submittedName>
        <fullName evidence="2">Uncharacterized protein</fullName>
    </submittedName>
</protein>
<dbReference type="AlphaFoldDB" id="A0A1B0G5X3"/>
<accession>A0A1B0G5X3</accession>
<evidence type="ECO:0000256" key="1">
    <source>
        <dbReference type="SAM" id="MobiDB-lite"/>
    </source>
</evidence>
<dbReference type="Proteomes" id="UP000092444">
    <property type="component" value="Unassembled WGS sequence"/>
</dbReference>
<proteinExistence type="predicted"/>
<evidence type="ECO:0000313" key="2">
    <source>
        <dbReference type="EnsemblMetazoa" id="GMOY008718-PA"/>
    </source>
</evidence>
<feature type="region of interest" description="Disordered" evidence="1">
    <location>
        <begin position="62"/>
        <end position="89"/>
    </location>
</feature>
<keyword evidence="3" id="KW-1185">Reference proteome</keyword>
<evidence type="ECO:0000313" key="3">
    <source>
        <dbReference type="Proteomes" id="UP000092444"/>
    </source>
</evidence>
<organism evidence="2 3">
    <name type="scientific">Glossina morsitans morsitans</name>
    <name type="common">Savannah tsetse fly</name>
    <dbReference type="NCBI Taxonomy" id="37546"/>
    <lineage>
        <taxon>Eukaryota</taxon>
        <taxon>Metazoa</taxon>
        <taxon>Ecdysozoa</taxon>
        <taxon>Arthropoda</taxon>
        <taxon>Hexapoda</taxon>
        <taxon>Insecta</taxon>
        <taxon>Pterygota</taxon>
        <taxon>Neoptera</taxon>
        <taxon>Endopterygota</taxon>
        <taxon>Diptera</taxon>
        <taxon>Brachycera</taxon>
        <taxon>Muscomorpha</taxon>
        <taxon>Hippoboscoidea</taxon>
        <taxon>Glossinidae</taxon>
        <taxon>Glossina</taxon>
    </lineage>
</organism>